<sequence>MFGVVKDAFIPWKRSKRTGNRFGFVRYDCHVSASMAVSRMNGIWVEDKKLFVKEASFGRNEEMKDTRAHERRETVFRNRDQLSHKVGHAANSMAGLFGQVWCNKDPGRTFVQVVNGKLSKKPSTNVTIQVNPVGNGWLFRSAVAVMHRVVPMMTLKASFGMETDKIAQFRALGGGGGGEVWGHFILAHDDTLRSVSFAQGKLLIATEEMSKIERWIQLVVKGVKYDVLVKEISSFVNLDEVADASPLIHSQVQVGNGLAAKGFSEEDDDVIVLQKRPTNEKGRVGEGTGESDSATAHGKEKKKGRVGGPKLSAAGGHLMPDKRDVQHYPEDFESLFEESAVQDLALGLPAHLETLSPTKPTAQVLPQANHISMDGLGDQLGAAWDSAGGGAGGLSNGAGAGEGACFFLGGGGGGVFFLGGGGGGGDGAGVAGAGAGTAAGGAAAGVGVATGVIAGGELTGTGEGGGEVTGVATGGEDTGVGTGGVFGEAAGGGDVDFGGGDAVSNSLGGEGAGDRAPTEARIMQRNANASARVAAIVLGCLVFSLRLFHLSFINYKLKCKDCFVVLGVGLAFHRSGVVISLIKIVLLQGLFDIFAKVVSFIKMND</sequence>
<comment type="caution">
    <text evidence="1">The sequence shown here is derived from an EMBL/GenBank/DDBJ whole genome shotgun (WGS) entry which is preliminary data.</text>
</comment>
<protein>
    <submittedName>
        <fullName evidence="1">Uncharacterized protein</fullName>
    </submittedName>
</protein>
<evidence type="ECO:0000313" key="1">
    <source>
        <dbReference type="EMBL" id="KAI8534926.1"/>
    </source>
</evidence>
<dbReference type="Proteomes" id="UP001062846">
    <property type="component" value="Chromosome 10"/>
</dbReference>
<evidence type="ECO:0000313" key="2">
    <source>
        <dbReference type="Proteomes" id="UP001062846"/>
    </source>
</evidence>
<accession>A0ACC0M1P9</accession>
<keyword evidence="2" id="KW-1185">Reference proteome</keyword>
<organism evidence="1 2">
    <name type="scientific">Rhododendron molle</name>
    <name type="common">Chinese azalea</name>
    <name type="synonym">Azalea mollis</name>
    <dbReference type="NCBI Taxonomy" id="49168"/>
    <lineage>
        <taxon>Eukaryota</taxon>
        <taxon>Viridiplantae</taxon>
        <taxon>Streptophyta</taxon>
        <taxon>Embryophyta</taxon>
        <taxon>Tracheophyta</taxon>
        <taxon>Spermatophyta</taxon>
        <taxon>Magnoliopsida</taxon>
        <taxon>eudicotyledons</taxon>
        <taxon>Gunneridae</taxon>
        <taxon>Pentapetalae</taxon>
        <taxon>asterids</taxon>
        <taxon>Ericales</taxon>
        <taxon>Ericaceae</taxon>
        <taxon>Ericoideae</taxon>
        <taxon>Rhodoreae</taxon>
        <taxon>Rhododendron</taxon>
    </lineage>
</organism>
<name>A0ACC0M1P9_RHOML</name>
<proteinExistence type="predicted"/>
<gene>
    <name evidence="1" type="ORF">RHMOL_Rhmol10G0134500</name>
</gene>
<reference evidence="1" key="1">
    <citation type="submission" date="2022-02" db="EMBL/GenBank/DDBJ databases">
        <title>Plant Genome Project.</title>
        <authorList>
            <person name="Zhang R.-G."/>
        </authorList>
    </citation>
    <scope>NUCLEOTIDE SEQUENCE</scope>
    <source>
        <strain evidence="1">AT1</strain>
    </source>
</reference>
<dbReference type="EMBL" id="CM046397">
    <property type="protein sequence ID" value="KAI8534926.1"/>
    <property type="molecule type" value="Genomic_DNA"/>
</dbReference>